<gene>
    <name evidence="1" type="ORF">R5W23_002339</name>
</gene>
<organism evidence="1 2">
    <name type="scientific">Gemmata algarum</name>
    <dbReference type="NCBI Taxonomy" id="2975278"/>
    <lineage>
        <taxon>Bacteria</taxon>
        <taxon>Pseudomonadati</taxon>
        <taxon>Planctomycetota</taxon>
        <taxon>Planctomycetia</taxon>
        <taxon>Gemmatales</taxon>
        <taxon>Gemmataceae</taxon>
        <taxon>Gemmata</taxon>
    </lineage>
</organism>
<protein>
    <submittedName>
        <fullName evidence="1">DUF1826 domain-containing protein</fullName>
    </submittedName>
</protein>
<keyword evidence="2" id="KW-1185">Reference proteome</keyword>
<sequence length="185" mass="19360">MTTAPAALHTPVWDYAAVAAFDRSTEDALLIERSPLPEVAGAMRAARVHDWRSSVNAADINGKVAAGLAALGLDCPPLAADIATVARSFLAQFAAPAASLRIEVVTTSTCPKFHCDNIRVRVVATYHGPGTEYVATAAPGDVRAAPTGALLFLKGHKHPTHADAVLHRSPTVPAGEKRLCVVLDI</sequence>
<evidence type="ECO:0000313" key="2">
    <source>
        <dbReference type="Proteomes" id="UP001272242"/>
    </source>
</evidence>
<dbReference type="EMBL" id="JAXBLV010000189">
    <property type="protein sequence ID" value="MDY3561080.1"/>
    <property type="molecule type" value="Genomic_DNA"/>
</dbReference>
<accession>A0ABU5F188</accession>
<reference evidence="2" key="1">
    <citation type="journal article" date="2023" name="Mar. Drugs">
        <title>Gemmata algarum, a Novel Planctomycete Isolated from an Algal Mat, Displays Antimicrobial Activity.</title>
        <authorList>
            <person name="Kumar G."/>
            <person name="Kallscheuer N."/>
            <person name="Kashif M."/>
            <person name="Ahamad S."/>
            <person name="Jagadeeshwari U."/>
            <person name="Pannikurungottu S."/>
            <person name="Haufschild T."/>
            <person name="Kabuu M."/>
            <person name="Sasikala C."/>
            <person name="Jogler C."/>
            <person name="Ramana C."/>
        </authorList>
    </citation>
    <scope>NUCLEOTIDE SEQUENCE [LARGE SCALE GENOMIC DNA]</scope>
    <source>
        <strain evidence="2">JC673</strain>
    </source>
</reference>
<name>A0ABU5F188_9BACT</name>
<dbReference type="Pfam" id="PF08856">
    <property type="entry name" value="DUF1826"/>
    <property type="match status" value="1"/>
</dbReference>
<dbReference type="Proteomes" id="UP001272242">
    <property type="component" value="Unassembled WGS sequence"/>
</dbReference>
<comment type="caution">
    <text evidence="1">The sequence shown here is derived from an EMBL/GenBank/DDBJ whole genome shotgun (WGS) entry which is preliminary data.</text>
</comment>
<dbReference type="RefSeq" id="WP_320687550.1">
    <property type="nucleotide sequence ID" value="NZ_JAXBLV010000189.1"/>
</dbReference>
<dbReference type="InterPro" id="IPR014955">
    <property type="entry name" value="DUF1826"/>
</dbReference>
<evidence type="ECO:0000313" key="1">
    <source>
        <dbReference type="EMBL" id="MDY3561080.1"/>
    </source>
</evidence>
<proteinExistence type="predicted"/>